<feature type="transmembrane region" description="Helical" evidence="2">
    <location>
        <begin position="238"/>
        <end position="261"/>
    </location>
</feature>
<feature type="compositionally biased region" description="Acidic residues" evidence="1">
    <location>
        <begin position="525"/>
        <end position="542"/>
    </location>
</feature>
<comment type="caution">
    <text evidence="4">The sequence shown here is derived from an EMBL/GenBank/DDBJ whole genome shotgun (WGS) entry which is preliminary data.</text>
</comment>
<feature type="region of interest" description="Disordered" evidence="1">
    <location>
        <begin position="483"/>
        <end position="542"/>
    </location>
</feature>
<keyword evidence="2" id="KW-0812">Transmembrane</keyword>
<evidence type="ECO:0000313" key="4">
    <source>
        <dbReference type="EMBL" id="GMH63046.1"/>
    </source>
</evidence>
<organism evidence="4 5">
    <name type="scientific">Triparma strigata</name>
    <dbReference type="NCBI Taxonomy" id="1606541"/>
    <lineage>
        <taxon>Eukaryota</taxon>
        <taxon>Sar</taxon>
        <taxon>Stramenopiles</taxon>
        <taxon>Ochrophyta</taxon>
        <taxon>Bolidophyceae</taxon>
        <taxon>Parmales</taxon>
        <taxon>Triparmaceae</taxon>
        <taxon>Triparma</taxon>
    </lineage>
</organism>
<dbReference type="AlphaFoldDB" id="A0A9W7A2U8"/>
<feature type="transmembrane region" description="Helical" evidence="2">
    <location>
        <begin position="302"/>
        <end position="326"/>
    </location>
</feature>
<feature type="region of interest" description="Disordered" evidence="1">
    <location>
        <begin position="1"/>
        <end position="60"/>
    </location>
</feature>
<dbReference type="GO" id="GO:0006886">
    <property type="term" value="P:intracellular protein transport"/>
    <property type="evidence" value="ECO:0007669"/>
    <property type="project" value="InterPro"/>
</dbReference>
<dbReference type="Pfam" id="PF09066">
    <property type="entry name" value="B2-adapt-app_C"/>
    <property type="match status" value="1"/>
</dbReference>
<dbReference type="Gene3D" id="3.30.310.10">
    <property type="entry name" value="TATA-Binding Protein"/>
    <property type="match status" value="1"/>
</dbReference>
<keyword evidence="5" id="KW-1185">Reference proteome</keyword>
<protein>
    <recommendedName>
        <fullName evidence="3">Beta-adaptin appendage C-terminal subdomain domain-containing protein</fullName>
    </recommendedName>
</protein>
<feature type="compositionally biased region" description="Acidic residues" evidence="1">
    <location>
        <begin position="1"/>
        <end position="13"/>
    </location>
</feature>
<evidence type="ECO:0000259" key="3">
    <source>
        <dbReference type="Pfam" id="PF09066"/>
    </source>
</evidence>
<dbReference type="InterPro" id="IPR015151">
    <property type="entry name" value="B-adaptin_app_sub_C"/>
</dbReference>
<keyword evidence="2" id="KW-0472">Membrane</keyword>
<proteinExistence type="predicted"/>
<evidence type="ECO:0000313" key="5">
    <source>
        <dbReference type="Proteomes" id="UP001165085"/>
    </source>
</evidence>
<evidence type="ECO:0000256" key="1">
    <source>
        <dbReference type="SAM" id="MobiDB-lite"/>
    </source>
</evidence>
<name>A0A9W7A2U8_9STRA</name>
<feature type="transmembrane region" description="Helical" evidence="2">
    <location>
        <begin position="181"/>
        <end position="201"/>
    </location>
</feature>
<feature type="domain" description="Beta-adaptin appendage C-terminal subdomain" evidence="3">
    <location>
        <begin position="601"/>
        <end position="697"/>
    </location>
</feature>
<dbReference type="GO" id="GO:0016192">
    <property type="term" value="P:vesicle-mediated transport"/>
    <property type="evidence" value="ECO:0007669"/>
    <property type="project" value="InterPro"/>
</dbReference>
<dbReference type="OrthoDB" id="200949at2759"/>
<keyword evidence="2" id="KW-1133">Transmembrane helix</keyword>
<feature type="transmembrane region" description="Helical" evidence="2">
    <location>
        <begin position="338"/>
        <end position="361"/>
    </location>
</feature>
<feature type="transmembrane region" description="Helical" evidence="2">
    <location>
        <begin position="455"/>
        <end position="476"/>
    </location>
</feature>
<dbReference type="EMBL" id="BRXY01000081">
    <property type="protein sequence ID" value="GMH63046.1"/>
    <property type="molecule type" value="Genomic_DNA"/>
</dbReference>
<gene>
    <name evidence="4" type="ORF">TrST_g9922</name>
</gene>
<dbReference type="Proteomes" id="UP001165085">
    <property type="component" value="Unassembled WGS sequence"/>
</dbReference>
<evidence type="ECO:0000256" key="2">
    <source>
        <dbReference type="SAM" id="Phobius"/>
    </source>
</evidence>
<dbReference type="InterPro" id="IPR012295">
    <property type="entry name" value="TBP_dom_sf"/>
</dbReference>
<feature type="transmembrane region" description="Helical" evidence="2">
    <location>
        <begin position="416"/>
        <end position="435"/>
    </location>
</feature>
<feature type="compositionally biased region" description="Acidic residues" evidence="1">
    <location>
        <begin position="488"/>
        <end position="516"/>
    </location>
</feature>
<dbReference type="GO" id="GO:0030131">
    <property type="term" value="C:clathrin adaptor complex"/>
    <property type="evidence" value="ECO:0007669"/>
    <property type="project" value="InterPro"/>
</dbReference>
<reference evidence="5" key="1">
    <citation type="journal article" date="2023" name="Commun. Biol.">
        <title>Genome analysis of Parmales, the sister group of diatoms, reveals the evolutionary specialization of diatoms from phago-mixotrophs to photoautotrophs.</title>
        <authorList>
            <person name="Ban H."/>
            <person name="Sato S."/>
            <person name="Yoshikawa S."/>
            <person name="Yamada K."/>
            <person name="Nakamura Y."/>
            <person name="Ichinomiya M."/>
            <person name="Sato N."/>
            <person name="Blanc-Mathieu R."/>
            <person name="Endo H."/>
            <person name="Kuwata A."/>
            <person name="Ogata H."/>
        </authorList>
    </citation>
    <scope>NUCLEOTIDE SEQUENCE [LARGE SCALE GENOMIC DNA]</scope>
    <source>
        <strain evidence="5">NIES 3701</strain>
    </source>
</reference>
<accession>A0A9W7A2U8</accession>
<sequence>MDPIFEDNDDESTVDATMKEDRNDISPTAKTPDVSGFKVRAADGGSVGSGKETAAKGKEEKGGVGVFSQIQTLLKQQSAKVPKPSAKINVSSAAAAVKNFRPRVSEKTGRRVQKTSRDVTKMIVNAHKGAIISFTSLFLSCFTELYPAMPRYNVSIAFLSLYLHTSKVFGVRGGGEGQKVFYFGFIMTTLVSILVDLDWLVSQDRPIPLEGVEEFSGYRNPGGNQGNIYEESNKMQGLATVCRVALVGNIFLKLLICYSVVSKTKVGLKLLKVAFFKPMKYFLPTINMPRAGKMKNSIAKRLIANAWIQFACTACMFSVSVVAMTAMSSHPHFLNDSAGVPLTILMLFKGFSNLMVFLSILRNTDIGDFLNEFGCLITCKSWYKGRKKRLSNKRGFKAPKIFVDEEYISSVRGVKLFDFCVGVWVWIGLIHALQFGGGRATKGIRILTGLSVTSMILSDIVVVLNLAVVGWYVRVVENRRRRRRRMDDDDDESTSEEEEGEDENNDESGSDSDDSDGSAGGGVEVEGEGEGEGEGGGWEGDDYGYYDEYGTYHYYDYEYGEGEGGWEDGVEQQQYYSAAATYRGQVNDSEGGGGFFDRAVACTPQEFSEEWDNLEVGGEFTTETEESPLMVEIMTHLSMNNFFVIASGIVDEGLMKFFVLAQAQGIRCYIAMSYDTGGSVLNLVLKCKSEAMIGRVVKELRLKKVFGSFTSSVKQGED</sequence>